<dbReference type="AlphaFoldDB" id="A0A1H6S585"/>
<name>A0A1H6S585_9DEIO</name>
<keyword evidence="3" id="KW-1185">Reference proteome</keyword>
<accession>A0A1H6S585</accession>
<evidence type="ECO:0000313" key="3">
    <source>
        <dbReference type="Proteomes" id="UP000199223"/>
    </source>
</evidence>
<keyword evidence="1" id="KW-0472">Membrane</keyword>
<dbReference type="OrthoDB" id="68199at2"/>
<evidence type="ECO:0000256" key="1">
    <source>
        <dbReference type="SAM" id="Phobius"/>
    </source>
</evidence>
<dbReference type="EMBL" id="FNZA01000001">
    <property type="protein sequence ID" value="SEI63223.1"/>
    <property type="molecule type" value="Genomic_DNA"/>
</dbReference>
<proteinExistence type="predicted"/>
<dbReference type="RefSeq" id="WP_092262608.1">
    <property type="nucleotide sequence ID" value="NZ_FNZA01000001.1"/>
</dbReference>
<dbReference type="STRING" id="856736.SAMN04488058_101188"/>
<feature type="transmembrane region" description="Helical" evidence="1">
    <location>
        <begin position="136"/>
        <end position="159"/>
    </location>
</feature>
<organism evidence="2 3">
    <name type="scientific">Deinococcus reticulitermitis</name>
    <dbReference type="NCBI Taxonomy" id="856736"/>
    <lineage>
        <taxon>Bacteria</taxon>
        <taxon>Thermotogati</taxon>
        <taxon>Deinococcota</taxon>
        <taxon>Deinococci</taxon>
        <taxon>Deinococcales</taxon>
        <taxon>Deinococcaceae</taxon>
        <taxon>Deinococcus</taxon>
    </lineage>
</organism>
<reference evidence="3" key="1">
    <citation type="submission" date="2016-10" db="EMBL/GenBank/DDBJ databases">
        <authorList>
            <person name="Varghese N."/>
            <person name="Submissions S."/>
        </authorList>
    </citation>
    <scope>NUCLEOTIDE SEQUENCE [LARGE SCALE GENOMIC DNA]</scope>
    <source>
        <strain evidence="3">CGMCC 1.10218</strain>
    </source>
</reference>
<feature type="transmembrane region" description="Helical" evidence="1">
    <location>
        <begin position="79"/>
        <end position="99"/>
    </location>
</feature>
<feature type="transmembrane region" description="Helical" evidence="1">
    <location>
        <begin position="111"/>
        <end position="129"/>
    </location>
</feature>
<keyword evidence="1" id="KW-1133">Transmembrane helix</keyword>
<sequence>MTPTLPSPEQWLAYVSARLSPLQRERALADDRGRFARWQGEGLDAAAIMRRLGDPGLTARSLEAQYLTREEERALRANLGWNPWSVALGCLVGLALSAGFEFWEHRSLSPWNLLVVAYGAVVTAALFWVRRRVSPWVWAALGTGRFALLFPLIILTSAIRDHEMTAVRAAVYFTLMLLVTAGAYAFAPARRKLERWGTNEERTTS</sequence>
<keyword evidence="1" id="KW-0812">Transmembrane</keyword>
<gene>
    <name evidence="2" type="ORF">SAMN04488058_101188</name>
</gene>
<evidence type="ECO:0000313" key="2">
    <source>
        <dbReference type="EMBL" id="SEI63223.1"/>
    </source>
</evidence>
<dbReference type="Proteomes" id="UP000199223">
    <property type="component" value="Unassembled WGS sequence"/>
</dbReference>
<protein>
    <submittedName>
        <fullName evidence="2">Uncharacterized protein</fullName>
    </submittedName>
</protein>
<feature type="transmembrane region" description="Helical" evidence="1">
    <location>
        <begin position="165"/>
        <end position="187"/>
    </location>
</feature>